<comment type="caution">
    <text evidence="2">The sequence shown here is derived from an EMBL/GenBank/DDBJ whole genome shotgun (WGS) entry which is preliminary data.</text>
</comment>
<protein>
    <submittedName>
        <fullName evidence="2">Uncharacterized protein</fullName>
    </submittedName>
</protein>
<evidence type="ECO:0000313" key="2">
    <source>
        <dbReference type="EMBL" id="KAJ9594344.1"/>
    </source>
</evidence>
<feature type="non-terminal residue" evidence="2">
    <location>
        <position position="1"/>
    </location>
</feature>
<dbReference type="AlphaFoldDB" id="A0AAD8ELL9"/>
<sequence>CSNLLCFIIVLLNGPQFTNAVPASPSDKLWEEIGNVKAMMAAVSGELEKFNTLYLGKLEYRMLSMASTLSSLDSNVKNLQERAHVWDTFQLHVAAWNDQMSTLDKKVDILSRGQEKMVVLDGKVSSLLEVDYKVERLSEKLDETDNKLVAIGKALDEQKDGPLFGEFTTRGVLSTLKLIERKVDHAIIGPEEAGAIGRGKLVIRCNTPVIVEELLRDVASKVDIIFDKVSRDDEEVVKLKSVGEGPVEELRQPHDIKLLENHLGELCTGYSEGIYPSIVIQPEGSFTRELLWKRLNSPHKKTARALEAMEETVRALSNTTSALWEDQMGMYEQLLTCCQDTRRGVKDFTSDADLVLKKLEGVLINVSFQDEQRTEALENHFKEQKHFFEEALSSSCNVDKSE</sequence>
<organism evidence="2 3">
    <name type="scientific">Diploptera punctata</name>
    <name type="common">Pacific beetle cockroach</name>
    <dbReference type="NCBI Taxonomy" id="6984"/>
    <lineage>
        <taxon>Eukaryota</taxon>
        <taxon>Metazoa</taxon>
        <taxon>Ecdysozoa</taxon>
        <taxon>Arthropoda</taxon>
        <taxon>Hexapoda</taxon>
        <taxon>Insecta</taxon>
        <taxon>Pterygota</taxon>
        <taxon>Neoptera</taxon>
        <taxon>Polyneoptera</taxon>
        <taxon>Dictyoptera</taxon>
        <taxon>Blattodea</taxon>
        <taxon>Blaberoidea</taxon>
        <taxon>Blaberidae</taxon>
        <taxon>Diplopterinae</taxon>
        <taxon>Diploptera</taxon>
    </lineage>
</organism>
<reference evidence="2" key="1">
    <citation type="journal article" date="2023" name="IScience">
        <title>Live-bearing cockroach genome reveals convergent evolutionary mechanisms linked to viviparity in insects and beyond.</title>
        <authorList>
            <person name="Fouks B."/>
            <person name="Harrison M.C."/>
            <person name="Mikhailova A.A."/>
            <person name="Marchal E."/>
            <person name="English S."/>
            <person name="Carruthers M."/>
            <person name="Jennings E.C."/>
            <person name="Chiamaka E.L."/>
            <person name="Frigard R.A."/>
            <person name="Pippel M."/>
            <person name="Attardo G.M."/>
            <person name="Benoit J.B."/>
            <person name="Bornberg-Bauer E."/>
            <person name="Tobe S.S."/>
        </authorList>
    </citation>
    <scope>NUCLEOTIDE SEQUENCE</scope>
    <source>
        <strain evidence="2">Stay&amp;Tobe</strain>
    </source>
</reference>
<evidence type="ECO:0000313" key="3">
    <source>
        <dbReference type="Proteomes" id="UP001233999"/>
    </source>
</evidence>
<dbReference type="Proteomes" id="UP001233999">
    <property type="component" value="Unassembled WGS sequence"/>
</dbReference>
<feature type="non-terminal residue" evidence="2">
    <location>
        <position position="402"/>
    </location>
</feature>
<gene>
    <name evidence="2" type="ORF">L9F63_014220</name>
</gene>
<keyword evidence="3" id="KW-1185">Reference proteome</keyword>
<name>A0AAD8ELL9_DIPPU</name>
<keyword evidence="1" id="KW-0732">Signal</keyword>
<reference evidence="2" key="2">
    <citation type="submission" date="2023-05" db="EMBL/GenBank/DDBJ databases">
        <authorList>
            <person name="Fouks B."/>
        </authorList>
    </citation>
    <scope>NUCLEOTIDE SEQUENCE</scope>
    <source>
        <strain evidence="2">Stay&amp;Tobe</strain>
        <tissue evidence="2">Testes</tissue>
    </source>
</reference>
<accession>A0AAD8ELL9</accession>
<proteinExistence type="predicted"/>
<dbReference type="EMBL" id="JASPKZ010003051">
    <property type="protein sequence ID" value="KAJ9594344.1"/>
    <property type="molecule type" value="Genomic_DNA"/>
</dbReference>
<feature type="signal peptide" evidence="1">
    <location>
        <begin position="1"/>
        <end position="20"/>
    </location>
</feature>
<evidence type="ECO:0000256" key="1">
    <source>
        <dbReference type="SAM" id="SignalP"/>
    </source>
</evidence>
<feature type="chain" id="PRO_5041898639" evidence="1">
    <location>
        <begin position="21"/>
        <end position="402"/>
    </location>
</feature>